<reference evidence="1 2" key="1">
    <citation type="submission" date="2024-02" db="EMBL/GenBank/DDBJ databases">
        <authorList>
            <person name="Daric V."/>
            <person name="Darras S."/>
        </authorList>
    </citation>
    <scope>NUCLEOTIDE SEQUENCE [LARGE SCALE GENOMIC DNA]</scope>
</reference>
<comment type="caution">
    <text evidence="1">The sequence shown here is derived from an EMBL/GenBank/DDBJ whole genome shotgun (WGS) entry which is preliminary data.</text>
</comment>
<dbReference type="EMBL" id="CAWYQH010000024">
    <property type="protein sequence ID" value="CAK8676065.1"/>
    <property type="molecule type" value="Genomic_DNA"/>
</dbReference>
<dbReference type="Proteomes" id="UP001642483">
    <property type="component" value="Unassembled WGS sequence"/>
</dbReference>
<organism evidence="1 2">
    <name type="scientific">Clavelina lepadiformis</name>
    <name type="common">Light-bulb sea squirt</name>
    <name type="synonym">Ascidia lepadiformis</name>
    <dbReference type="NCBI Taxonomy" id="159417"/>
    <lineage>
        <taxon>Eukaryota</taxon>
        <taxon>Metazoa</taxon>
        <taxon>Chordata</taxon>
        <taxon>Tunicata</taxon>
        <taxon>Ascidiacea</taxon>
        <taxon>Aplousobranchia</taxon>
        <taxon>Clavelinidae</taxon>
        <taxon>Clavelina</taxon>
    </lineage>
</organism>
<evidence type="ECO:0000313" key="2">
    <source>
        <dbReference type="Proteomes" id="UP001642483"/>
    </source>
</evidence>
<protein>
    <submittedName>
        <fullName evidence="1">Uncharacterized protein</fullName>
    </submittedName>
</protein>
<keyword evidence="2" id="KW-1185">Reference proteome</keyword>
<name>A0ABP0FC80_CLALP</name>
<evidence type="ECO:0000313" key="1">
    <source>
        <dbReference type="EMBL" id="CAK8676065.1"/>
    </source>
</evidence>
<sequence length="113" mass="13063">MKIKTFGLRDDGSHAVVRAGATLCIYNGPDFKVWHRCTQYCFPLASVSHLRCVILHLKTWTEFLCTLLFNCTLKPKITLSFHLCIFVHRTCHFWLFDALKVLLKTTITFSGVR</sequence>
<gene>
    <name evidence="1" type="ORF">CVLEPA_LOCUS5565</name>
</gene>
<proteinExistence type="predicted"/>
<accession>A0ABP0FC80</accession>